<gene>
    <name evidence="1" type="ORF">LCOR_10609.1</name>
</gene>
<organism evidence="1 2">
    <name type="scientific">Lichtheimia corymbifera JMRC:FSU:9682</name>
    <dbReference type="NCBI Taxonomy" id="1263082"/>
    <lineage>
        <taxon>Eukaryota</taxon>
        <taxon>Fungi</taxon>
        <taxon>Fungi incertae sedis</taxon>
        <taxon>Mucoromycota</taxon>
        <taxon>Mucoromycotina</taxon>
        <taxon>Mucoromycetes</taxon>
        <taxon>Mucorales</taxon>
        <taxon>Lichtheimiaceae</taxon>
        <taxon>Lichtheimia</taxon>
    </lineage>
</organism>
<reference evidence="1" key="1">
    <citation type="submission" date="2013-08" db="EMBL/GenBank/DDBJ databases">
        <title>Gene expansion shapes genome architecture in the human pathogen Lichtheimia corymbifera: an evolutionary genomics analysis in the ancient terrestrial Mucorales (Mucoromycotina).</title>
        <authorList>
            <person name="Schwartze V.U."/>
            <person name="Winter S."/>
            <person name="Shelest E."/>
            <person name="Marcet-Houben M."/>
            <person name="Horn F."/>
            <person name="Wehner S."/>
            <person name="Hoffmann K."/>
            <person name="Riege K."/>
            <person name="Sammeth M."/>
            <person name="Nowrousian M."/>
            <person name="Valiante V."/>
            <person name="Linde J."/>
            <person name="Jacobsen I.D."/>
            <person name="Marz M."/>
            <person name="Brakhage A.A."/>
            <person name="Gabaldon T."/>
            <person name="Bocker S."/>
            <person name="Voigt K."/>
        </authorList>
    </citation>
    <scope>NUCLEOTIDE SEQUENCE [LARGE SCALE GENOMIC DNA]</scope>
    <source>
        <strain evidence="1">FSU 9682</strain>
    </source>
</reference>
<dbReference type="EMBL" id="CBTN010000075">
    <property type="protein sequence ID" value="CDH59804.1"/>
    <property type="molecule type" value="Genomic_DNA"/>
</dbReference>
<evidence type="ECO:0000313" key="1">
    <source>
        <dbReference type="EMBL" id="CDH59804.1"/>
    </source>
</evidence>
<keyword evidence="2" id="KW-1185">Reference proteome</keyword>
<dbReference type="Proteomes" id="UP000027586">
    <property type="component" value="Unassembled WGS sequence"/>
</dbReference>
<evidence type="ECO:0000313" key="2">
    <source>
        <dbReference type="Proteomes" id="UP000027586"/>
    </source>
</evidence>
<dbReference type="OrthoDB" id="2285619at2759"/>
<proteinExistence type="predicted"/>
<dbReference type="VEuPathDB" id="FungiDB:LCOR_10609.1"/>
<dbReference type="AlphaFoldDB" id="A0A068SBY7"/>
<accession>A0A068SBY7</accession>
<sequence>MNCLLWCHHETIEEISKNQNKASFESVSRATKKKQPLCLFLFLFQYPFHPKLTIMSTISPIHPAYATQMGALPPNMLTPASGMAPYYPGAGMPYSTMPSMMGVQPAMGNGTPYYPPPPAAVPPTVYGYPQQTQPGCLDHPEGCCIGLLAGMCLVCCCEEMCCC</sequence>
<name>A0A068SBY7_9FUNG</name>
<comment type="caution">
    <text evidence="1">The sequence shown here is derived from an EMBL/GenBank/DDBJ whole genome shotgun (WGS) entry which is preliminary data.</text>
</comment>
<protein>
    <submittedName>
        <fullName evidence="1">Uncharacterized protein</fullName>
    </submittedName>
</protein>